<dbReference type="Pfam" id="PF03309">
    <property type="entry name" value="Pan_kinase"/>
    <property type="match status" value="1"/>
</dbReference>
<evidence type="ECO:0000256" key="14">
    <source>
        <dbReference type="ARBA" id="ARBA00038036"/>
    </source>
</evidence>
<dbReference type="NCBIfam" id="NF009855">
    <property type="entry name" value="PRK13321.1"/>
    <property type="match status" value="1"/>
</dbReference>
<evidence type="ECO:0000256" key="10">
    <source>
        <dbReference type="ARBA" id="ARBA00022777"/>
    </source>
</evidence>
<name>A0A5K7Z968_9BACT</name>
<keyword evidence="9 16" id="KW-0547">Nucleotide-binding</keyword>
<keyword evidence="7 16" id="KW-0963">Cytoplasm</keyword>
<evidence type="ECO:0000256" key="4">
    <source>
        <dbReference type="ARBA" id="ARBA00005225"/>
    </source>
</evidence>
<comment type="catalytic activity">
    <reaction evidence="1 16">
        <text>(R)-pantothenate + ATP = (R)-4'-phosphopantothenate + ADP + H(+)</text>
        <dbReference type="Rhea" id="RHEA:16373"/>
        <dbReference type="ChEBI" id="CHEBI:10986"/>
        <dbReference type="ChEBI" id="CHEBI:15378"/>
        <dbReference type="ChEBI" id="CHEBI:29032"/>
        <dbReference type="ChEBI" id="CHEBI:30616"/>
        <dbReference type="ChEBI" id="CHEBI:456216"/>
        <dbReference type="EC" id="2.7.1.33"/>
    </reaction>
</comment>
<dbReference type="GO" id="GO:0004594">
    <property type="term" value="F:pantothenate kinase activity"/>
    <property type="evidence" value="ECO:0007669"/>
    <property type="project" value="UniProtKB-UniRule"/>
</dbReference>
<evidence type="ECO:0000256" key="7">
    <source>
        <dbReference type="ARBA" id="ARBA00022490"/>
    </source>
</evidence>
<dbReference type="InterPro" id="IPR043129">
    <property type="entry name" value="ATPase_NBD"/>
</dbReference>
<dbReference type="KEGG" id="dwd:DSCW_24310"/>
<dbReference type="UniPathway" id="UPA00241">
    <property type="reaction ID" value="UER00352"/>
</dbReference>
<evidence type="ECO:0000313" key="18">
    <source>
        <dbReference type="Proteomes" id="UP000427769"/>
    </source>
</evidence>
<comment type="similarity">
    <text evidence="14 16">Belongs to the type III pantothenate kinase family.</text>
</comment>
<evidence type="ECO:0000256" key="16">
    <source>
        <dbReference type="HAMAP-Rule" id="MF_01274"/>
    </source>
</evidence>
<dbReference type="NCBIfam" id="NF009848">
    <property type="entry name" value="PRK13318.1-6"/>
    <property type="match status" value="1"/>
</dbReference>
<dbReference type="PANTHER" id="PTHR34265:SF1">
    <property type="entry name" value="TYPE III PANTOTHENATE KINASE"/>
    <property type="match status" value="1"/>
</dbReference>
<sequence>MLFVIDVGNTNTVMGIYRNDTLVKDWRIRTERKTTEDEFNVIVASLMATGGIDTGAIKRTIISCVVPPMVTILDSFCRKYLGHTPRWVDARSYTRMPILMHNPSEVGADRIVNSVAAYRKYRQSLIIIDFGTATTFDVVSGKGEYLGGAISPGIMIASEALFREASKLPRVEIFEPPENVIGKDTISGIKSGIIFGYAGLVDGIVGRMKEQIDPVPLVLATGGLAPLMANVATSIDHVESDLTLEGLRIISQEME</sequence>
<dbReference type="PANTHER" id="PTHR34265">
    <property type="entry name" value="TYPE III PANTOTHENATE KINASE"/>
    <property type="match status" value="1"/>
</dbReference>
<dbReference type="AlphaFoldDB" id="A0A5K7Z968"/>
<gene>
    <name evidence="17" type="primary">coaX_2</name>
    <name evidence="16" type="synonym">coaX</name>
    <name evidence="17" type="ORF">DSCW_24310</name>
</gene>
<comment type="cofactor">
    <cofactor evidence="16">
        <name>NH4(+)</name>
        <dbReference type="ChEBI" id="CHEBI:28938"/>
    </cofactor>
    <cofactor evidence="16">
        <name>K(+)</name>
        <dbReference type="ChEBI" id="CHEBI:29103"/>
    </cofactor>
    <text evidence="16">A monovalent cation. Ammonium or potassium.</text>
</comment>
<keyword evidence="16" id="KW-0479">Metal-binding</keyword>
<feature type="active site" description="Proton acceptor" evidence="16">
    <location>
        <position position="109"/>
    </location>
</feature>
<reference evidence="17 18" key="1">
    <citation type="submission" date="2019-11" db="EMBL/GenBank/DDBJ databases">
        <title>Comparative genomics of hydrocarbon-degrading Desulfosarcina strains.</title>
        <authorList>
            <person name="Watanabe M."/>
            <person name="Kojima H."/>
            <person name="Fukui M."/>
        </authorList>
    </citation>
    <scope>NUCLEOTIDE SEQUENCE [LARGE SCALE GENOMIC DNA]</scope>
    <source>
        <strain evidence="17 18">PP31</strain>
    </source>
</reference>
<dbReference type="GO" id="GO:0015937">
    <property type="term" value="P:coenzyme A biosynthetic process"/>
    <property type="evidence" value="ECO:0007669"/>
    <property type="project" value="UniProtKB-UniRule"/>
</dbReference>
<dbReference type="EMBL" id="AP021875">
    <property type="protein sequence ID" value="BBO75014.1"/>
    <property type="molecule type" value="Genomic_DNA"/>
</dbReference>
<keyword evidence="13 16" id="KW-0173">Coenzyme A biosynthesis</keyword>
<evidence type="ECO:0000313" key="17">
    <source>
        <dbReference type="EMBL" id="BBO75014.1"/>
    </source>
</evidence>
<dbReference type="GO" id="GO:0005524">
    <property type="term" value="F:ATP binding"/>
    <property type="evidence" value="ECO:0007669"/>
    <property type="project" value="UniProtKB-UniRule"/>
</dbReference>
<evidence type="ECO:0000256" key="1">
    <source>
        <dbReference type="ARBA" id="ARBA00001206"/>
    </source>
</evidence>
<evidence type="ECO:0000256" key="15">
    <source>
        <dbReference type="ARBA" id="ARBA00040883"/>
    </source>
</evidence>
<protein>
    <recommendedName>
        <fullName evidence="15 16">Type III pantothenate kinase</fullName>
        <ecNumber evidence="6 16">2.7.1.33</ecNumber>
    </recommendedName>
    <alternativeName>
        <fullName evidence="16">PanK-III</fullName>
    </alternativeName>
    <alternativeName>
        <fullName evidence="16">Pantothenic acid kinase</fullName>
    </alternativeName>
</protein>
<dbReference type="NCBIfam" id="TIGR00671">
    <property type="entry name" value="baf"/>
    <property type="match status" value="1"/>
</dbReference>
<comment type="subcellular location">
    <subcellularLocation>
        <location evidence="3 16">Cytoplasm</location>
    </subcellularLocation>
</comment>
<dbReference type="EC" id="2.7.1.33" evidence="6 16"/>
<dbReference type="HAMAP" id="MF_01274">
    <property type="entry name" value="Pantothen_kinase_3"/>
    <property type="match status" value="1"/>
</dbReference>
<dbReference type="RefSeq" id="WP_155303974.1">
    <property type="nucleotide sequence ID" value="NZ_AP021875.1"/>
</dbReference>
<keyword evidence="10 16" id="KW-0418">Kinase</keyword>
<comment type="pathway">
    <text evidence="4 16">Cofactor biosynthesis; coenzyme A biosynthesis; CoA from (R)-pantothenate: step 1/5.</text>
</comment>
<dbReference type="GO" id="GO:0005737">
    <property type="term" value="C:cytoplasm"/>
    <property type="evidence" value="ECO:0007669"/>
    <property type="project" value="UniProtKB-SubCell"/>
</dbReference>
<keyword evidence="12 16" id="KW-0630">Potassium</keyword>
<proteinExistence type="inferred from homology"/>
<evidence type="ECO:0000256" key="5">
    <source>
        <dbReference type="ARBA" id="ARBA00011738"/>
    </source>
</evidence>
<dbReference type="GO" id="GO:0046872">
    <property type="term" value="F:metal ion binding"/>
    <property type="evidence" value="ECO:0007669"/>
    <property type="project" value="UniProtKB-KW"/>
</dbReference>
<evidence type="ECO:0000256" key="8">
    <source>
        <dbReference type="ARBA" id="ARBA00022679"/>
    </source>
</evidence>
<organism evidence="17 18">
    <name type="scientific">Desulfosarcina widdelii</name>
    <dbReference type="NCBI Taxonomy" id="947919"/>
    <lineage>
        <taxon>Bacteria</taxon>
        <taxon>Pseudomonadati</taxon>
        <taxon>Thermodesulfobacteriota</taxon>
        <taxon>Desulfobacteria</taxon>
        <taxon>Desulfobacterales</taxon>
        <taxon>Desulfosarcinaceae</taxon>
        <taxon>Desulfosarcina</taxon>
    </lineage>
</organism>
<keyword evidence="11 16" id="KW-0067">ATP-binding</keyword>
<evidence type="ECO:0000256" key="11">
    <source>
        <dbReference type="ARBA" id="ARBA00022840"/>
    </source>
</evidence>
<feature type="binding site" evidence="16">
    <location>
        <position position="185"/>
    </location>
    <ligand>
        <name>substrate</name>
    </ligand>
</feature>
<keyword evidence="8 16" id="KW-0808">Transferase</keyword>
<keyword evidence="18" id="KW-1185">Reference proteome</keyword>
<dbReference type="InterPro" id="IPR004619">
    <property type="entry name" value="Type_III_PanK"/>
</dbReference>
<accession>A0A5K7Z968</accession>
<dbReference type="Proteomes" id="UP000427769">
    <property type="component" value="Chromosome"/>
</dbReference>
<dbReference type="SUPFAM" id="SSF53067">
    <property type="entry name" value="Actin-like ATPase domain"/>
    <property type="match status" value="2"/>
</dbReference>
<evidence type="ECO:0000256" key="3">
    <source>
        <dbReference type="ARBA" id="ARBA00004496"/>
    </source>
</evidence>
<feature type="binding site" evidence="16">
    <location>
        <begin position="6"/>
        <end position="13"/>
    </location>
    <ligand>
        <name>ATP</name>
        <dbReference type="ChEBI" id="CHEBI:30616"/>
    </ligand>
</feature>
<evidence type="ECO:0000256" key="13">
    <source>
        <dbReference type="ARBA" id="ARBA00022993"/>
    </source>
</evidence>
<comment type="subunit">
    <text evidence="5 16">Homodimer.</text>
</comment>
<evidence type="ECO:0000256" key="2">
    <source>
        <dbReference type="ARBA" id="ARBA00001958"/>
    </source>
</evidence>
<dbReference type="OrthoDB" id="9804707at2"/>
<comment type="caution">
    <text evidence="16">Lacks conserved residue(s) required for the propagation of feature annotation.</text>
</comment>
<feature type="binding site" evidence="16">
    <location>
        <begin position="107"/>
        <end position="110"/>
    </location>
    <ligand>
        <name>substrate</name>
    </ligand>
</feature>
<evidence type="ECO:0000256" key="12">
    <source>
        <dbReference type="ARBA" id="ARBA00022958"/>
    </source>
</evidence>
<evidence type="ECO:0000256" key="9">
    <source>
        <dbReference type="ARBA" id="ARBA00022741"/>
    </source>
</evidence>
<evidence type="ECO:0000256" key="6">
    <source>
        <dbReference type="ARBA" id="ARBA00012102"/>
    </source>
</evidence>
<dbReference type="CDD" id="cd24015">
    <property type="entry name" value="ASKHA_NBD_PanK-III"/>
    <property type="match status" value="1"/>
</dbReference>
<feature type="binding site" evidence="16">
    <location>
        <position position="129"/>
    </location>
    <ligand>
        <name>K(+)</name>
        <dbReference type="ChEBI" id="CHEBI:29103"/>
    </ligand>
</feature>
<dbReference type="Gene3D" id="3.30.420.40">
    <property type="match status" value="2"/>
</dbReference>
<comment type="function">
    <text evidence="16">Catalyzes the phosphorylation of pantothenate (Pan), the first step in CoA biosynthesis.</text>
</comment>
<comment type="cofactor">
    <cofactor evidence="2">
        <name>K(+)</name>
        <dbReference type="ChEBI" id="CHEBI:29103"/>
    </cofactor>
</comment>
<feature type="binding site" evidence="16">
    <location>
        <position position="132"/>
    </location>
    <ligand>
        <name>ATP</name>
        <dbReference type="ChEBI" id="CHEBI:30616"/>
    </ligand>
</feature>